<evidence type="ECO:0000313" key="7">
    <source>
        <dbReference type="Proteomes" id="UP000031829"/>
    </source>
</evidence>
<organism evidence="6 7">
    <name type="scientific">Priestia megaterium (strain ATCC 14581 / DSM 32 / CCUG 1817 / JCM 2506 / NBRC 15308 / NCIMB 9376 / NCTC 10342 / NRRL B-14308 / VKM B-512 / Ford 19)</name>
    <name type="common">Bacillus megaterium</name>
    <dbReference type="NCBI Taxonomy" id="1348623"/>
    <lineage>
        <taxon>Bacteria</taxon>
        <taxon>Bacillati</taxon>
        <taxon>Bacillota</taxon>
        <taxon>Bacilli</taxon>
        <taxon>Bacillales</taxon>
        <taxon>Bacillaceae</taxon>
        <taxon>Priestia</taxon>
    </lineage>
</organism>
<name>A0A0B6AB01_PRIM2</name>
<dbReference type="Gene3D" id="2.40.30.130">
    <property type="match status" value="1"/>
</dbReference>
<dbReference type="AlphaFoldDB" id="A0A0B6AB01"/>
<evidence type="ECO:0000256" key="3">
    <source>
        <dbReference type="ARBA" id="ARBA00022723"/>
    </source>
</evidence>
<dbReference type="GO" id="GO:0004813">
    <property type="term" value="F:alanine-tRNA ligase activity"/>
    <property type="evidence" value="ECO:0007669"/>
    <property type="project" value="InterPro"/>
</dbReference>
<keyword evidence="6" id="KW-0030">Aminoacyl-tRNA synthetase</keyword>
<dbReference type="InterPro" id="IPR009000">
    <property type="entry name" value="Transl_B-barrel_sf"/>
</dbReference>
<sequence>MTERLYYSNPYTKTWETEVTETRALSNGYALTLKQTAFYPEGGGQPSDYGTIAGIEVKDVYEENGEVYHLVDTLPAQTNVTCEIDWNRRFDHMQQHSGQHLLSALLIDTYDIHTVSFHLGSEAVSIDLNVPQLSDEQLLHIEKIVNDAIYSNRPIKTYEVKKEDLHTLALRKVPDLEDEIVRIVEIEDIDVSACCGTHVNQIGELGLIKLTKTEKQRGNTRLFFKCGMRALADYQQSQEIVAELSNKFSTSRELVVERIKKLETEQKELQKQLEELKNENAAYLASELEAKKEGSFLYHHFENRTLKDVQALTKQLLQTPDTTLLFSFSSDQKVLLAHSGSEVKCGELYKELLPLYGGKGGGGPKQAQASFSSSENMNAFINSVKEKITRA</sequence>
<dbReference type="Gene3D" id="3.10.310.40">
    <property type="match status" value="1"/>
</dbReference>
<dbReference type="SMART" id="SM00863">
    <property type="entry name" value="tRNA_SAD"/>
    <property type="match status" value="1"/>
</dbReference>
<evidence type="ECO:0000256" key="2">
    <source>
        <dbReference type="ARBA" id="ARBA00004496"/>
    </source>
</evidence>
<dbReference type="GO" id="GO:0005524">
    <property type="term" value="F:ATP binding"/>
    <property type="evidence" value="ECO:0007669"/>
    <property type="project" value="InterPro"/>
</dbReference>
<keyword evidence="4" id="KW-0862">Zinc</keyword>
<dbReference type="Pfam" id="PF02272">
    <property type="entry name" value="DHHA1"/>
    <property type="match status" value="1"/>
</dbReference>
<dbReference type="PROSITE" id="PS50860">
    <property type="entry name" value="AA_TRNA_LIGASE_II_ALA"/>
    <property type="match status" value="1"/>
</dbReference>
<feature type="domain" description="Alanyl-transfer RNA synthetases family profile" evidence="5">
    <location>
        <begin position="1"/>
        <end position="236"/>
    </location>
</feature>
<dbReference type="KEGG" id="bmeg:BG04_4635"/>
<dbReference type="InterPro" id="IPR018163">
    <property type="entry name" value="Thr/Ala-tRNA-synth_IIc_edit"/>
</dbReference>
<dbReference type="Pfam" id="PF01411">
    <property type="entry name" value="tRNA-synt_2c"/>
    <property type="match status" value="1"/>
</dbReference>
<keyword evidence="6" id="KW-0436">Ligase</keyword>
<dbReference type="EMBL" id="CP009920">
    <property type="protein sequence ID" value="AJI22115.1"/>
    <property type="molecule type" value="Genomic_DNA"/>
</dbReference>
<dbReference type="Pfam" id="PF07973">
    <property type="entry name" value="tRNA_SAD"/>
    <property type="match status" value="1"/>
</dbReference>
<dbReference type="PANTHER" id="PTHR43462:SF1">
    <property type="entry name" value="ALANYL-TRNA EDITING PROTEIN AARSD1"/>
    <property type="match status" value="1"/>
</dbReference>
<evidence type="ECO:0000313" key="6">
    <source>
        <dbReference type="EMBL" id="AJI22115.1"/>
    </source>
</evidence>
<dbReference type="SUPFAM" id="SSF55186">
    <property type="entry name" value="ThrRS/AlaRS common domain"/>
    <property type="match status" value="1"/>
</dbReference>
<dbReference type="InterPro" id="IPR018164">
    <property type="entry name" value="Ala-tRNA-synth_IIc_N"/>
</dbReference>
<dbReference type="GO" id="GO:0046872">
    <property type="term" value="F:metal ion binding"/>
    <property type="evidence" value="ECO:0007669"/>
    <property type="project" value="UniProtKB-KW"/>
</dbReference>
<protein>
    <submittedName>
        <fullName evidence="6">Threonyl and Alanyl tRNA synthetase second additional domain protein</fullName>
    </submittedName>
</protein>
<proteinExistence type="predicted"/>
<evidence type="ECO:0000256" key="1">
    <source>
        <dbReference type="ARBA" id="ARBA00001947"/>
    </source>
</evidence>
<evidence type="ECO:0000259" key="5">
    <source>
        <dbReference type="PROSITE" id="PS50860"/>
    </source>
</evidence>
<dbReference type="GeneID" id="93642630"/>
<evidence type="ECO:0000256" key="4">
    <source>
        <dbReference type="ARBA" id="ARBA00022833"/>
    </source>
</evidence>
<dbReference type="GO" id="GO:0002161">
    <property type="term" value="F:aminoacyl-tRNA deacylase activity"/>
    <property type="evidence" value="ECO:0007669"/>
    <property type="project" value="UniProtKB-ARBA"/>
</dbReference>
<keyword evidence="3" id="KW-0479">Metal-binding</keyword>
<gene>
    <name evidence="6" type="ORF">BG04_4635</name>
</gene>
<dbReference type="SUPFAM" id="SSF50447">
    <property type="entry name" value="Translation proteins"/>
    <property type="match status" value="1"/>
</dbReference>
<dbReference type="GO" id="GO:0006419">
    <property type="term" value="P:alanyl-tRNA aminoacylation"/>
    <property type="evidence" value="ECO:0007669"/>
    <property type="project" value="InterPro"/>
</dbReference>
<accession>A0A0B6AB01</accession>
<dbReference type="InterPro" id="IPR018165">
    <property type="entry name" value="Ala-tRNA-synth_IIc_core"/>
</dbReference>
<dbReference type="InterPro" id="IPR051335">
    <property type="entry name" value="Alanyl-tRNA_Editing_Enzymes"/>
</dbReference>
<comment type="cofactor">
    <cofactor evidence="1">
        <name>Zn(2+)</name>
        <dbReference type="ChEBI" id="CHEBI:29105"/>
    </cofactor>
</comment>
<dbReference type="InterPro" id="IPR003156">
    <property type="entry name" value="DHHA1_dom"/>
</dbReference>
<dbReference type="HOGENOM" id="CLU_004485_7_2_9"/>
<dbReference type="Gene3D" id="3.30.980.10">
    <property type="entry name" value="Threonyl-trna Synthetase, Chain A, domain 2"/>
    <property type="match status" value="1"/>
</dbReference>
<dbReference type="Proteomes" id="UP000031829">
    <property type="component" value="Chromosome"/>
</dbReference>
<dbReference type="InterPro" id="IPR012947">
    <property type="entry name" value="tRNA_SAD"/>
</dbReference>
<dbReference type="GO" id="GO:0005737">
    <property type="term" value="C:cytoplasm"/>
    <property type="evidence" value="ECO:0007669"/>
    <property type="project" value="UniProtKB-SubCell"/>
</dbReference>
<comment type="subcellular location">
    <subcellularLocation>
        <location evidence="2">Cytoplasm</location>
    </subcellularLocation>
</comment>
<reference evidence="6 7" key="1">
    <citation type="journal article" date="2015" name="Genome Announc.">
        <title>Complete genome sequences for 35 biothreat assay-relevant bacillus species.</title>
        <authorList>
            <person name="Johnson S.L."/>
            <person name="Daligault H.E."/>
            <person name="Davenport K.W."/>
            <person name="Jaissle J."/>
            <person name="Frey K.G."/>
            <person name="Ladner J.T."/>
            <person name="Broomall S.M."/>
            <person name="Bishop-Lilly K.A."/>
            <person name="Bruce D.C."/>
            <person name="Gibbons H.S."/>
            <person name="Coyne S.R."/>
            <person name="Lo C.C."/>
            <person name="Meincke L."/>
            <person name="Munk A.C."/>
            <person name="Koroleva G.I."/>
            <person name="Rosenzweig C.N."/>
            <person name="Palacios G.F."/>
            <person name="Redden C.L."/>
            <person name="Minogue T.D."/>
            <person name="Chain P.S."/>
        </authorList>
    </citation>
    <scope>NUCLEOTIDE SEQUENCE [LARGE SCALE GENOMIC DNA]</scope>
    <source>
        <strain evidence="7">ATCC 14581 / DSM 32 / JCM 2506 / NBRC 15308 / NCIMB 9376 / NCTC 10342 / NRRL B-14308 / VKM B-512</strain>
    </source>
</reference>
<dbReference type="PANTHER" id="PTHR43462">
    <property type="entry name" value="ALANYL-TRNA EDITING PROTEIN"/>
    <property type="match status" value="1"/>
</dbReference>
<dbReference type="GO" id="GO:0003676">
    <property type="term" value="F:nucleic acid binding"/>
    <property type="evidence" value="ECO:0007669"/>
    <property type="project" value="InterPro"/>
</dbReference>
<dbReference type="RefSeq" id="WP_034652227.1">
    <property type="nucleotide sequence ID" value="NZ_BCVB01000004.1"/>
</dbReference>